<reference evidence="3" key="3">
    <citation type="submission" date="2020-02" db="EMBL/GenBank/DDBJ databases">
        <authorList>
            <person name="Matsumoto Y."/>
            <person name="Motooka D."/>
            <person name="Nakamura S."/>
        </authorList>
    </citation>
    <scope>NUCLEOTIDE SEQUENCE</scope>
    <source>
        <strain evidence="3">JCM 16367</strain>
    </source>
</reference>
<dbReference type="EMBL" id="AP022583">
    <property type="protein sequence ID" value="BBY08663.1"/>
    <property type="molecule type" value="Genomic_DNA"/>
</dbReference>
<dbReference type="EMBL" id="MVIC01000045">
    <property type="protein sequence ID" value="ORB11684.1"/>
    <property type="molecule type" value="Genomic_DNA"/>
</dbReference>
<feature type="region of interest" description="Disordered" evidence="1">
    <location>
        <begin position="1"/>
        <end position="22"/>
    </location>
</feature>
<keyword evidence="5" id="KW-1185">Reference proteome</keyword>
<sequence length="98" mass="10244">MGDNFHDPVDHHRTTRPRAGESIKDTAKVPGLVLLGAGVVAFVVCLAAFAMGQVGVGVAAVVVALLSVGAGLGWLTMEGRRVRELQRQRLPHPPGAGR</sequence>
<dbReference type="RefSeq" id="WP_083089229.1">
    <property type="nucleotide sequence ID" value="NZ_AP022583.1"/>
</dbReference>
<evidence type="ECO:0000313" key="3">
    <source>
        <dbReference type="EMBL" id="BBY08663.1"/>
    </source>
</evidence>
<dbReference type="Proteomes" id="UP000192374">
    <property type="component" value="Unassembled WGS sequence"/>
</dbReference>
<reference evidence="4 5" key="1">
    <citation type="submission" date="2017-02" db="EMBL/GenBank/DDBJ databases">
        <title>The new phylogeny of genus Mycobacterium.</title>
        <authorList>
            <person name="Tortoli E."/>
            <person name="Trovato A."/>
            <person name="Cirillo D.M."/>
        </authorList>
    </citation>
    <scope>NUCLEOTIDE SEQUENCE [LARGE SCALE GENOMIC DNA]</scope>
    <source>
        <strain evidence="4 5">DSM 45145</strain>
    </source>
</reference>
<evidence type="ECO:0000313" key="6">
    <source>
        <dbReference type="Proteomes" id="UP000466894"/>
    </source>
</evidence>
<dbReference type="Proteomes" id="UP000466894">
    <property type="component" value="Chromosome"/>
</dbReference>
<feature type="transmembrane region" description="Helical" evidence="2">
    <location>
        <begin position="57"/>
        <end position="77"/>
    </location>
</feature>
<dbReference type="AlphaFoldDB" id="A0A7I7PJ59"/>
<accession>A0A7I7PJ59</accession>
<keyword evidence="2" id="KW-0472">Membrane</keyword>
<organism evidence="3 6">
    <name type="scientific">Mycobacterium noviomagense</name>
    <dbReference type="NCBI Taxonomy" id="459858"/>
    <lineage>
        <taxon>Bacteria</taxon>
        <taxon>Bacillati</taxon>
        <taxon>Actinomycetota</taxon>
        <taxon>Actinomycetes</taxon>
        <taxon>Mycobacteriales</taxon>
        <taxon>Mycobacteriaceae</taxon>
        <taxon>Mycobacterium</taxon>
    </lineage>
</organism>
<reference evidence="3 6" key="2">
    <citation type="journal article" date="2019" name="Emerg. Microbes Infect.">
        <title>Comprehensive subspecies identification of 175 nontuberculous mycobacteria species based on 7547 genomic profiles.</title>
        <authorList>
            <person name="Matsumoto Y."/>
            <person name="Kinjo T."/>
            <person name="Motooka D."/>
            <person name="Nabeya D."/>
            <person name="Jung N."/>
            <person name="Uechi K."/>
            <person name="Horii T."/>
            <person name="Iida T."/>
            <person name="Fujita J."/>
            <person name="Nakamura S."/>
        </authorList>
    </citation>
    <scope>NUCLEOTIDE SEQUENCE [LARGE SCALE GENOMIC DNA]</scope>
    <source>
        <strain evidence="3 6">JCM 16367</strain>
    </source>
</reference>
<dbReference type="KEGG" id="mnv:MNVI_39810"/>
<protein>
    <submittedName>
        <fullName evidence="3">UsfY protein</fullName>
    </submittedName>
</protein>
<evidence type="ECO:0000256" key="2">
    <source>
        <dbReference type="SAM" id="Phobius"/>
    </source>
</evidence>
<evidence type="ECO:0000256" key="1">
    <source>
        <dbReference type="SAM" id="MobiDB-lite"/>
    </source>
</evidence>
<proteinExistence type="predicted"/>
<keyword evidence="2" id="KW-0812">Transmembrane</keyword>
<feature type="transmembrane region" description="Helical" evidence="2">
    <location>
        <begin position="32"/>
        <end position="51"/>
    </location>
</feature>
<name>A0A7I7PJ59_9MYCO</name>
<keyword evidence="2" id="KW-1133">Transmembrane helix</keyword>
<gene>
    <name evidence="4" type="ORF">BST37_18520</name>
    <name evidence="3" type="ORF">MNVI_39810</name>
</gene>
<dbReference type="OrthoDB" id="4741344at2"/>
<evidence type="ECO:0000313" key="5">
    <source>
        <dbReference type="Proteomes" id="UP000192374"/>
    </source>
</evidence>
<evidence type="ECO:0000313" key="4">
    <source>
        <dbReference type="EMBL" id="ORB11684.1"/>
    </source>
</evidence>